<accession>A0A4R8V1L6</accession>
<dbReference type="AlphaFoldDB" id="A0A4R8V1L6"/>
<protein>
    <submittedName>
        <fullName evidence="1">Uncharacterized protein</fullName>
    </submittedName>
</protein>
<dbReference type="RefSeq" id="WP_092341324.1">
    <property type="nucleotide sequence ID" value="NZ_FNIB01000009.1"/>
</dbReference>
<reference evidence="1 3" key="1">
    <citation type="submission" date="2016-10" db="EMBL/GenBank/DDBJ databases">
        <authorList>
            <person name="Varghese N."/>
            <person name="Submissions S."/>
        </authorList>
    </citation>
    <scope>NUCLEOTIDE SEQUENCE [LARGE SCALE GENOMIC DNA]</scope>
    <source>
        <strain evidence="1 3">CGMCC 1.11215</strain>
    </source>
</reference>
<proteinExistence type="predicted"/>
<evidence type="ECO:0000313" key="1">
    <source>
        <dbReference type="EMBL" id="SDN99862.1"/>
    </source>
</evidence>
<dbReference type="EMBL" id="SOFD01000028">
    <property type="protein sequence ID" value="TFB76117.1"/>
    <property type="molecule type" value="Genomic_DNA"/>
</dbReference>
<gene>
    <name evidence="2" type="ORF">E3O21_11725</name>
    <name evidence="1" type="ORF">SAMN05216368_1095</name>
</gene>
<dbReference type="Proteomes" id="UP000199639">
    <property type="component" value="Unassembled WGS sequence"/>
</dbReference>
<name>A0A4R8V1L6_9MICO</name>
<keyword evidence="4" id="KW-1185">Reference proteome</keyword>
<sequence length="119" mass="13316">MSKSNTDKKPGQWLVIFATVSGEHFHGRRVMNTEYEPYSTRAEAHAFVQAALDLYKELRPLSDLWRRGADGDTVSFDMTALAIRPVLPQGHLATARSWQAEMQAAVVRDGRDVVLAHHG</sequence>
<dbReference type="EMBL" id="FNIB01000009">
    <property type="protein sequence ID" value="SDN99862.1"/>
    <property type="molecule type" value="Genomic_DNA"/>
</dbReference>
<evidence type="ECO:0000313" key="2">
    <source>
        <dbReference type="EMBL" id="TFB76117.1"/>
    </source>
</evidence>
<dbReference type="Proteomes" id="UP000298252">
    <property type="component" value="Unassembled WGS sequence"/>
</dbReference>
<organism evidence="1 3">
    <name type="scientific">Cryobacterium flavum</name>
    <dbReference type="NCBI Taxonomy" id="1424659"/>
    <lineage>
        <taxon>Bacteria</taxon>
        <taxon>Bacillati</taxon>
        <taxon>Actinomycetota</taxon>
        <taxon>Actinomycetes</taxon>
        <taxon>Micrococcales</taxon>
        <taxon>Microbacteriaceae</taxon>
        <taxon>Cryobacterium</taxon>
    </lineage>
</organism>
<reference evidence="2 4" key="2">
    <citation type="submission" date="2019-03" db="EMBL/GenBank/DDBJ databases">
        <title>Genomics of glacier-inhabiting Cryobacterium strains.</title>
        <authorList>
            <person name="Liu Q."/>
            <person name="Xin Y.-H."/>
        </authorList>
    </citation>
    <scope>NUCLEOTIDE SEQUENCE [LARGE SCALE GENOMIC DNA]</scope>
    <source>
        <strain evidence="2 4">Hh8</strain>
    </source>
</reference>
<evidence type="ECO:0000313" key="4">
    <source>
        <dbReference type="Proteomes" id="UP000298252"/>
    </source>
</evidence>
<evidence type="ECO:0000313" key="3">
    <source>
        <dbReference type="Proteomes" id="UP000199639"/>
    </source>
</evidence>